<dbReference type="NCBIfam" id="TIGR00838">
    <property type="entry name" value="argH"/>
    <property type="match status" value="1"/>
</dbReference>
<dbReference type="OrthoDB" id="2561043at2759"/>
<dbReference type="PROSITE" id="PS00163">
    <property type="entry name" value="FUMARATE_LYASES"/>
    <property type="match status" value="1"/>
</dbReference>
<dbReference type="InterPro" id="IPR024083">
    <property type="entry name" value="Fumarase/histidase_N"/>
</dbReference>
<dbReference type="InterPro" id="IPR029419">
    <property type="entry name" value="Arg_succ_lyase_C"/>
</dbReference>
<gene>
    <name evidence="4" type="ORF">HERILL_LOCUS8578</name>
</gene>
<accession>A0A7R8URM4</accession>
<evidence type="ECO:0000259" key="3">
    <source>
        <dbReference type="Pfam" id="PF14698"/>
    </source>
</evidence>
<sequence length="476" mass="53157">MSEEPKCLWGGRFTEKINNSLEELNRSIDEDARLFAEDLNGSKAYAQALAKAKIITEKESEEIGHGLELIRFDWLEKAVKIESSDEDIHTLNERLLVKYCGNIGEKLHTGRSRNDQSVTDVRLWMKRAIHETLVTIGGLISAIVKTANEHKNVLLPGYTHLQRAQPVRFAHWLLSHAFALREDCLRFKDLFQRVDVLPLGSGALAGNPLGIDRELLASLLGFTKISQNSMHAVGDRDYIAEFNFAASMTSLHLSRLAEDLIVYSTKEFNFIKISDAFSTGSSLMPQKRNPDSLELIRGVAGSIFGSLSGFMMTLKGLPSTYNKDLQLDKKSIFNSFDSLKQVLNVMEGVIQTMEVNVAECEKALSPDMLATDWAYYLVKRGIPFRTAHHIVGKCVALAEKNKHSILELPFADLESICDKFSVDIEKCNSYLRSVEQYDVIGGTSSSAVKTQVDILSEIVKNIQACKHINEVNSLAL</sequence>
<comment type="similarity">
    <text evidence="1">Belongs to the lyase 1 family. Argininosuccinate lyase subfamily.</text>
</comment>
<dbReference type="GO" id="GO:0042450">
    <property type="term" value="P:L-arginine biosynthetic process via ornithine"/>
    <property type="evidence" value="ECO:0007669"/>
    <property type="project" value="InterPro"/>
</dbReference>
<dbReference type="OMA" id="DFAIEFC"/>
<evidence type="ECO:0000313" key="5">
    <source>
        <dbReference type="Proteomes" id="UP000594454"/>
    </source>
</evidence>
<dbReference type="InterPro" id="IPR009049">
    <property type="entry name" value="Argininosuccinate_lyase"/>
</dbReference>
<dbReference type="GO" id="GO:0004056">
    <property type="term" value="F:argininosuccinate lyase activity"/>
    <property type="evidence" value="ECO:0007669"/>
    <property type="project" value="InterPro"/>
</dbReference>
<dbReference type="PANTHER" id="PTHR43814:SF1">
    <property type="entry name" value="ARGININOSUCCINATE LYASE"/>
    <property type="match status" value="1"/>
</dbReference>
<dbReference type="SUPFAM" id="SSF48557">
    <property type="entry name" value="L-aspartase-like"/>
    <property type="match status" value="1"/>
</dbReference>
<dbReference type="Gene3D" id="1.20.200.10">
    <property type="entry name" value="Fumarase/aspartase (Central domain)"/>
    <property type="match status" value="1"/>
</dbReference>
<dbReference type="HAMAP" id="MF_00006">
    <property type="entry name" value="Arg_succ_lyase"/>
    <property type="match status" value="1"/>
</dbReference>
<dbReference type="PRINTS" id="PR00145">
    <property type="entry name" value="ARGSUCLYASE"/>
</dbReference>
<feature type="domain" description="Fumarate lyase N-terminal" evidence="2">
    <location>
        <begin position="11"/>
        <end position="305"/>
    </location>
</feature>
<evidence type="ECO:0008006" key="6">
    <source>
        <dbReference type="Google" id="ProtNLM"/>
    </source>
</evidence>
<dbReference type="Gene3D" id="1.10.275.10">
    <property type="entry name" value="Fumarase/aspartase (N-terminal domain)"/>
    <property type="match status" value="1"/>
</dbReference>
<organism evidence="4 5">
    <name type="scientific">Hermetia illucens</name>
    <name type="common">Black soldier fly</name>
    <dbReference type="NCBI Taxonomy" id="343691"/>
    <lineage>
        <taxon>Eukaryota</taxon>
        <taxon>Metazoa</taxon>
        <taxon>Ecdysozoa</taxon>
        <taxon>Arthropoda</taxon>
        <taxon>Hexapoda</taxon>
        <taxon>Insecta</taxon>
        <taxon>Pterygota</taxon>
        <taxon>Neoptera</taxon>
        <taxon>Endopterygota</taxon>
        <taxon>Diptera</taxon>
        <taxon>Brachycera</taxon>
        <taxon>Stratiomyomorpha</taxon>
        <taxon>Stratiomyidae</taxon>
        <taxon>Hermetiinae</taxon>
        <taxon>Hermetia</taxon>
    </lineage>
</organism>
<dbReference type="InterPro" id="IPR020557">
    <property type="entry name" value="Fumarate_lyase_CS"/>
</dbReference>
<dbReference type="FunFam" id="1.20.200.10:FF:000015">
    <property type="entry name" value="argininosuccinate lyase isoform X2"/>
    <property type="match status" value="1"/>
</dbReference>
<dbReference type="AlphaFoldDB" id="A0A7R8URM4"/>
<evidence type="ECO:0000313" key="4">
    <source>
        <dbReference type="EMBL" id="CAD7085758.1"/>
    </source>
</evidence>
<dbReference type="Proteomes" id="UP000594454">
    <property type="component" value="Chromosome 3"/>
</dbReference>
<keyword evidence="5" id="KW-1185">Reference proteome</keyword>
<dbReference type="Pfam" id="PF14698">
    <property type="entry name" value="ASL_C2"/>
    <property type="match status" value="1"/>
</dbReference>
<evidence type="ECO:0000259" key="2">
    <source>
        <dbReference type="Pfam" id="PF00206"/>
    </source>
</evidence>
<name>A0A7R8URM4_HERIL</name>
<dbReference type="FunCoup" id="A0A7R8URM4">
    <property type="interactions" value="647"/>
</dbReference>
<protein>
    <recommendedName>
        <fullName evidence="6">Argininosuccinate lyase</fullName>
    </recommendedName>
</protein>
<feature type="domain" description="Argininosuccinate lyase C-terminal" evidence="3">
    <location>
        <begin position="368"/>
        <end position="435"/>
    </location>
</feature>
<dbReference type="Pfam" id="PF00206">
    <property type="entry name" value="Lyase_1"/>
    <property type="match status" value="1"/>
</dbReference>
<evidence type="ECO:0000256" key="1">
    <source>
        <dbReference type="ARBA" id="ARBA00010755"/>
    </source>
</evidence>
<dbReference type="InParanoid" id="A0A7R8URM4"/>
<dbReference type="CDD" id="cd01359">
    <property type="entry name" value="Argininosuccinate_lyase"/>
    <property type="match status" value="1"/>
</dbReference>
<reference evidence="4 5" key="1">
    <citation type="submission" date="2020-11" db="EMBL/GenBank/DDBJ databases">
        <authorList>
            <person name="Wallbank WR R."/>
            <person name="Pardo Diaz C."/>
            <person name="Kozak K."/>
            <person name="Martin S."/>
            <person name="Jiggins C."/>
            <person name="Moest M."/>
            <person name="Warren A I."/>
            <person name="Generalovic N T."/>
            <person name="Byers J.R.P. K."/>
            <person name="Montejo-Kovacevich G."/>
            <person name="Yen C E."/>
        </authorList>
    </citation>
    <scope>NUCLEOTIDE SEQUENCE [LARGE SCALE GENOMIC DNA]</scope>
</reference>
<dbReference type="GO" id="GO:0005829">
    <property type="term" value="C:cytosol"/>
    <property type="evidence" value="ECO:0007669"/>
    <property type="project" value="TreeGrafter"/>
</dbReference>
<dbReference type="PRINTS" id="PR00149">
    <property type="entry name" value="FUMRATELYASE"/>
</dbReference>
<dbReference type="EMBL" id="LR899011">
    <property type="protein sequence ID" value="CAD7085758.1"/>
    <property type="molecule type" value="Genomic_DNA"/>
</dbReference>
<dbReference type="FunFam" id="1.10.40.30:FF:000001">
    <property type="entry name" value="Argininosuccinate lyase"/>
    <property type="match status" value="1"/>
</dbReference>
<dbReference type="InterPro" id="IPR000362">
    <property type="entry name" value="Fumarate_lyase_fam"/>
</dbReference>
<dbReference type="InterPro" id="IPR008948">
    <property type="entry name" value="L-Aspartase-like"/>
</dbReference>
<dbReference type="PANTHER" id="PTHR43814">
    <property type="entry name" value="ARGININOSUCCINATE LYASE"/>
    <property type="match status" value="1"/>
</dbReference>
<dbReference type="InterPro" id="IPR022761">
    <property type="entry name" value="Fumarate_lyase_N"/>
</dbReference>
<dbReference type="Gene3D" id="1.10.40.30">
    <property type="entry name" value="Fumarase/aspartase (C-terminal domain)"/>
    <property type="match status" value="1"/>
</dbReference>
<proteinExistence type="inferred from homology"/>